<dbReference type="OrthoDB" id="711735at2"/>
<organism evidence="1 2">
    <name type="scientific">Taibaiella chishuiensis</name>
    <dbReference type="NCBI Taxonomy" id="1434707"/>
    <lineage>
        <taxon>Bacteria</taxon>
        <taxon>Pseudomonadati</taxon>
        <taxon>Bacteroidota</taxon>
        <taxon>Chitinophagia</taxon>
        <taxon>Chitinophagales</taxon>
        <taxon>Chitinophagaceae</taxon>
        <taxon>Taibaiella</taxon>
    </lineage>
</organism>
<dbReference type="Proteomes" id="UP000240572">
    <property type="component" value="Unassembled WGS sequence"/>
</dbReference>
<name>A0A2P8CX23_9BACT</name>
<protein>
    <submittedName>
        <fullName evidence="1">Uncharacterized protein</fullName>
    </submittedName>
</protein>
<comment type="caution">
    <text evidence="1">The sequence shown here is derived from an EMBL/GenBank/DDBJ whole genome shotgun (WGS) entry which is preliminary data.</text>
</comment>
<dbReference type="AlphaFoldDB" id="A0A2P8CX23"/>
<accession>A0A2P8CX23</accession>
<reference evidence="1 2" key="1">
    <citation type="submission" date="2018-03" db="EMBL/GenBank/DDBJ databases">
        <title>Genomic Encyclopedia of Type Strains, Phase III (KMG-III): the genomes of soil and plant-associated and newly described type strains.</title>
        <authorList>
            <person name="Whitman W."/>
        </authorList>
    </citation>
    <scope>NUCLEOTIDE SEQUENCE [LARGE SCALE GENOMIC DNA]</scope>
    <source>
        <strain evidence="1 2">CGMCC 1.12700</strain>
    </source>
</reference>
<dbReference type="RefSeq" id="WP_106524729.1">
    <property type="nucleotide sequence ID" value="NZ_PYGD01000011.1"/>
</dbReference>
<evidence type="ECO:0000313" key="2">
    <source>
        <dbReference type="Proteomes" id="UP000240572"/>
    </source>
</evidence>
<evidence type="ECO:0000313" key="1">
    <source>
        <dbReference type="EMBL" id="PSK89476.1"/>
    </source>
</evidence>
<gene>
    <name evidence="1" type="ORF">B0I18_11130</name>
</gene>
<proteinExistence type="predicted"/>
<dbReference type="EMBL" id="PYGD01000011">
    <property type="protein sequence ID" value="PSK89476.1"/>
    <property type="molecule type" value="Genomic_DNA"/>
</dbReference>
<keyword evidence="2" id="KW-1185">Reference proteome</keyword>
<sequence length="106" mass="12057">MAPNPTDVLRDTLAQSFGLAISDLVSEEKIIEALTLRVEELIAGNPDQLFSMLYRLDISEARIKAAMALDHEVTKKIAVLIYERQLEKIISRNQFRSTRPDDDLAW</sequence>